<gene>
    <name evidence="2" type="ORF">HNR61_001650</name>
</gene>
<evidence type="ECO:0000259" key="1">
    <source>
        <dbReference type="Pfam" id="PF17844"/>
    </source>
</evidence>
<keyword evidence="3" id="KW-1185">Reference proteome</keyword>
<sequence>MSRTPLTRAVLDEQRAALGLPPHGGSDEPADLRRAALETVLTAYDTGAEPARPLLRGAVRHLLDRLAEDAPGRSVEVRVPPYAAVQCVEGTHHTRGTPPNVVETDAATWIALATGRLGWDEAVGSGRVRASGQRADLTAHLPLRAW</sequence>
<protein>
    <recommendedName>
        <fullName evidence="1">Bacterial SCP orthologue domain-containing protein</fullName>
    </recommendedName>
</protein>
<evidence type="ECO:0000313" key="3">
    <source>
        <dbReference type="Proteomes" id="UP000572680"/>
    </source>
</evidence>
<accession>A0A7W3QK58</accession>
<dbReference type="InterPro" id="IPR036527">
    <property type="entry name" value="SCP2_sterol-bd_dom_sf"/>
</dbReference>
<name>A0A7W3QK58_ACTNM</name>
<comment type="caution">
    <text evidence="2">The sequence shown here is derived from an EMBL/GenBank/DDBJ whole genome shotgun (WGS) entry which is preliminary data.</text>
</comment>
<feature type="domain" description="Bacterial SCP orthologue" evidence="1">
    <location>
        <begin position="52"/>
        <end position="143"/>
    </location>
</feature>
<dbReference type="AlphaFoldDB" id="A0A7W3QK58"/>
<dbReference type="Proteomes" id="UP000572680">
    <property type="component" value="Unassembled WGS sequence"/>
</dbReference>
<dbReference type="Pfam" id="PF17844">
    <property type="entry name" value="SCP_3"/>
    <property type="match status" value="1"/>
</dbReference>
<dbReference type="SUPFAM" id="SSF55718">
    <property type="entry name" value="SCP-like"/>
    <property type="match status" value="1"/>
</dbReference>
<organism evidence="2 3">
    <name type="scientific">Actinomadura namibiensis</name>
    <dbReference type="NCBI Taxonomy" id="182080"/>
    <lineage>
        <taxon>Bacteria</taxon>
        <taxon>Bacillati</taxon>
        <taxon>Actinomycetota</taxon>
        <taxon>Actinomycetes</taxon>
        <taxon>Streptosporangiales</taxon>
        <taxon>Thermomonosporaceae</taxon>
        <taxon>Actinomadura</taxon>
    </lineage>
</organism>
<dbReference type="EMBL" id="JACJIA010000002">
    <property type="protein sequence ID" value="MBA8950037.1"/>
    <property type="molecule type" value="Genomic_DNA"/>
</dbReference>
<dbReference type="Gene3D" id="3.30.1050.40">
    <property type="match status" value="1"/>
</dbReference>
<dbReference type="InterPro" id="IPR041629">
    <property type="entry name" value="SCP_3"/>
</dbReference>
<reference evidence="2 3" key="1">
    <citation type="submission" date="2020-08" db="EMBL/GenBank/DDBJ databases">
        <title>Genomic Encyclopedia of Type Strains, Phase IV (KMG-IV): sequencing the most valuable type-strain genomes for metagenomic binning, comparative biology and taxonomic classification.</title>
        <authorList>
            <person name="Goeker M."/>
        </authorList>
    </citation>
    <scope>NUCLEOTIDE SEQUENCE [LARGE SCALE GENOMIC DNA]</scope>
    <source>
        <strain evidence="2 3">DSM 44197</strain>
    </source>
</reference>
<dbReference type="RefSeq" id="WP_182842513.1">
    <property type="nucleotide sequence ID" value="NZ_BAAALP010000031.1"/>
</dbReference>
<proteinExistence type="predicted"/>
<evidence type="ECO:0000313" key="2">
    <source>
        <dbReference type="EMBL" id="MBA8950037.1"/>
    </source>
</evidence>